<dbReference type="Gene3D" id="3.40.50.150">
    <property type="entry name" value="Vaccinia Virus protein VP39"/>
    <property type="match status" value="1"/>
</dbReference>
<keyword evidence="1 2" id="KW-0489">Methyltransferase</keyword>
<evidence type="ECO:0000313" key="2">
    <source>
        <dbReference type="EMBL" id="AWX42614.1"/>
    </source>
</evidence>
<dbReference type="InterPro" id="IPR020598">
    <property type="entry name" value="rRNA_Ade_methylase_Trfase_N"/>
</dbReference>
<feature type="binding site" evidence="1">
    <location>
        <position position="15"/>
    </location>
    <ligand>
        <name>S-adenosyl-L-methionine</name>
        <dbReference type="ChEBI" id="CHEBI:59789"/>
    </ligand>
</feature>
<dbReference type="OrthoDB" id="9814755at2"/>
<protein>
    <recommendedName>
        <fullName evidence="1">Ribosomal RNA small subunit methyltransferase A</fullName>
        <ecNumber evidence="1">2.1.1.182</ecNumber>
    </recommendedName>
    <alternativeName>
        <fullName evidence="1">16S rRNA (adenine(1518)-N(6)/adenine(1519)-N(6))-dimethyltransferase</fullName>
    </alternativeName>
    <alternativeName>
        <fullName evidence="1">16S rRNA dimethyladenosine transferase</fullName>
    </alternativeName>
    <alternativeName>
        <fullName evidence="1">16S rRNA dimethylase</fullName>
    </alternativeName>
    <alternativeName>
        <fullName evidence="1">S-adenosylmethionine-6-N', N'-adenosyl(rRNA) dimethyltransferase</fullName>
    </alternativeName>
</protein>
<dbReference type="InterPro" id="IPR001737">
    <property type="entry name" value="KsgA/Erm"/>
</dbReference>
<keyword evidence="3" id="KW-1185">Reference proteome</keyword>
<feature type="binding site" evidence="1">
    <location>
        <position position="84"/>
    </location>
    <ligand>
        <name>S-adenosyl-L-methionine</name>
        <dbReference type="ChEBI" id="CHEBI:59789"/>
    </ligand>
</feature>
<dbReference type="GO" id="GO:0005829">
    <property type="term" value="C:cytosol"/>
    <property type="evidence" value="ECO:0007669"/>
    <property type="project" value="TreeGrafter"/>
</dbReference>
<feature type="binding site" evidence="1">
    <location>
        <position position="60"/>
    </location>
    <ligand>
        <name>S-adenosyl-L-methionine</name>
        <dbReference type="ChEBI" id="CHEBI:59789"/>
    </ligand>
</feature>
<keyword evidence="1 2" id="KW-0808">Transferase</keyword>
<comment type="function">
    <text evidence="1">Specifically dimethylates two adjacent adenosines (A1518 and A1519) in the loop of a conserved hairpin near the 3'-end of 16S rRNA in the 30S particle. May play a critical role in biogenesis of 30S subunits.</text>
</comment>
<keyword evidence="1" id="KW-0949">S-adenosyl-L-methionine</keyword>
<dbReference type="RefSeq" id="WP_029330023.1">
    <property type="nucleotide sequence ID" value="NZ_CP030103.1"/>
</dbReference>
<evidence type="ECO:0000313" key="3">
    <source>
        <dbReference type="Proteomes" id="UP000249865"/>
    </source>
</evidence>
<sequence>MEEFRAKKCFGQNFLINKHIQEKIVNLGNIEGQDVIEIGPGQGALTYLMIDKVKKLTCYEIDRDLHQKLTKEIKNKNVEIKLQDFLEAELPNSKYIVIGNIPYNITSDILFKLIDNSENISKAVLMVQKEVAERITAKANSKEYGKLTVSLNYIGECKLEFIVKANNFNPAPKVDSAIISITFNKELEYPKYEFLKFVKNLFQYKRKTLINNLINVYSKNSLIEALNKLNLDLNVRAETLDLEVIKQLYKLLN</sequence>
<dbReference type="EMBL" id="CP030103">
    <property type="protein sequence ID" value="AWX42614.1"/>
    <property type="molecule type" value="Genomic_DNA"/>
</dbReference>
<dbReference type="PANTHER" id="PTHR11727">
    <property type="entry name" value="DIMETHYLADENOSINE TRANSFERASE"/>
    <property type="match status" value="1"/>
</dbReference>
<dbReference type="HAMAP" id="MF_00607">
    <property type="entry name" value="16SrRNA_methyltr_A"/>
    <property type="match status" value="1"/>
</dbReference>
<keyword evidence="1" id="KW-0963">Cytoplasm</keyword>
<gene>
    <name evidence="1 2" type="primary">rsmA</name>
    <name evidence="1" type="synonym">ksgA</name>
    <name evidence="2" type="ORF">DK849_00750</name>
</gene>
<dbReference type="InterPro" id="IPR029063">
    <property type="entry name" value="SAM-dependent_MTases_sf"/>
</dbReference>
<dbReference type="AlphaFoldDB" id="A0A2Z4LLR0"/>
<keyword evidence="1" id="KW-0694">RNA-binding</keyword>
<dbReference type="EC" id="2.1.1.182" evidence="1"/>
<dbReference type="Proteomes" id="UP000249865">
    <property type="component" value="Chromosome"/>
</dbReference>
<feature type="binding site" evidence="1">
    <location>
        <position position="13"/>
    </location>
    <ligand>
        <name>S-adenosyl-L-methionine</name>
        <dbReference type="ChEBI" id="CHEBI:59789"/>
    </ligand>
</feature>
<dbReference type="InterPro" id="IPR023165">
    <property type="entry name" value="rRNA_Ade_diMease-like_C"/>
</dbReference>
<dbReference type="InterPro" id="IPR020596">
    <property type="entry name" value="rRNA_Ade_Mease_Trfase_CS"/>
</dbReference>
<dbReference type="SMART" id="SM00650">
    <property type="entry name" value="rADc"/>
    <property type="match status" value="1"/>
</dbReference>
<reference evidence="3" key="1">
    <citation type="submission" date="2018-06" db="EMBL/GenBank/DDBJ databases">
        <title>Complete genome sequences of Mycoplasma anatis, M. anseris and M. cloacale type strains.</title>
        <authorList>
            <person name="Grozner D."/>
            <person name="Forro B."/>
            <person name="Sulyok K.M."/>
            <person name="Marton S."/>
            <person name="Kreizinger Z."/>
            <person name="Banyai K."/>
            <person name="Gyuranecz M."/>
        </authorList>
    </citation>
    <scope>NUCLEOTIDE SEQUENCE [LARGE SCALE GENOMIC DNA]</scope>
    <source>
        <strain evidence="3">NCTC 10199</strain>
    </source>
</reference>
<comment type="similarity">
    <text evidence="1">Belongs to the class I-like SAM-binding methyltransferase superfamily. rRNA adenine N(6)-methyltransferase family. RsmA subfamily.</text>
</comment>
<dbReference type="InterPro" id="IPR011530">
    <property type="entry name" value="rRNA_adenine_dimethylase"/>
</dbReference>
<dbReference type="NCBIfam" id="TIGR00755">
    <property type="entry name" value="ksgA"/>
    <property type="match status" value="1"/>
</dbReference>
<dbReference type="GO" id="GO:0052908">
    <property type="term" value="F:16S rRNA (adenine(1518)-N(6)/adenine(1519)-N(6))-dimethyltransferase activity"/>
    <property type="evidence" value="ECO:0007669"/>
    <property type="project" value="UniProtKB-EC"/>
</dbReference>
<dbReference type="KEGG" id="mclo:DK849_00750"/>
<dbReference type="SUPFAM" id="SSF53335">
    <property type="entry name" value="S-adenosyl-L-methionine-dependent methyltransferases"/>
    <property type="match status" value="1"/>
</dbReference>
<accession>A0A2Z4LLR0</accession>
<dbReference type="GO" id="GO:0003723">
    <property type="term" value="F:RNA binding"/>
    <property type="evidence" value="ECO:0007669"/>
    <property type="project" value="UniProtKB-UniRule"/>
</dbReference>
<dbReference type="PROSITE" id="PS51689">
    <property type="entry name" value="SAM_RNA_A_N6_MT"/>
    <property type="match status" value="1"/>
</dbReference>
<dbReference type="PROSITE" id="PS01131">
    <property type="entry name" value="RRNA_A_DIMETH"/>
    <property type="match status" value="1"/>
</dbReference>
<dbReference type="PANTHER" id="PTHR11727:SF7">
    <property type="entry name" value="DIMETHYLADENOSINE TRANSFERASE-RELATED"/>
    <property type="match status" value="1"/>
</dbReference>
<dbReference type="Pfam" id="PF00398">
    <property type="entry name" value="RrnaAD"/>
    <property type="match status" value="1"/>
</dbReference>
<dbReference type="CDD" id="cd02440">
    <property type="entry name" value="AdoMet_MTases"/>
    <property type="match status" value="1"/>
</dbReference>
<keyword evidence="1" id="KW-0698">rRNA processing</keyword>
<name>A0A2Z4LLR0_9BACT</name>
<dbReference type="Gene3D" id="1.10.8.100">
    <property type="entry name" value="Ribosomal RNA adenine dimethylase-like, domain 2"/>
    <property type="match status" value="1"/>
</dbReference>
<comment type="subcellular location">
    <subcellularLocation>
        <location evidence="1">Cytoplasm</location>
    </subcellularLocation>
</comment>
<evidence type="ECO:0000256" key="1">
    <source>
        <dbReference type="HAMAP-Rule" id="MF_00607"/>
    </source>
</evidence>
<comment type="catalytic activity">
    <reaction evidence="1">
        <text>adenosine(1518)/adenosine(1519) in 16S rRNA + 4 S-adenosyl-L-methionine = N(6)-dimethyladenosine(1518)/N(6)-dimethyladenosine(1519) in 16S rRNA + 4 S-adenosyl-L-homocysteine + 4 H(+)</text>
        <dbReference type="Rhea" id="RHEA:19609"/>
        <dbReference type="Rhea" id="RHEA-COMP:10232"/>
        <dbReference type="Rhea" id="RHEA-COMP:10233"/>
        <dbReference type="ChEBI" id="CHEBI:15378"/>
        <dbReference type="ChEBI" id="CHEBI:57856"/>
        <dbReference type="ChEBI" id="CHEBI:59789"/>
        <dbReference type="ChEBI" id="CHEBI:74411"/>
        <dbReference type="ChEBI" id="CHEBI:74493"/>
        <dbReference type="EC" id="2.1.1.182"/>
    </reaction>
</comment>
<organism evidence="2 3">
    <name type="scientific">Metamycoplasma cloacale</name>
    <dbReference type="NCBI Taxonomy" id="92401"/>
    <lineage>
        <taxon>Bacteria</taxon>
        <taxon>Bacillati</taxon>
        <taxon>Mycoplasmatota</taxon>
        <taxon>Mycoplasmoidales</taxon>
        <taxon>Metamycoplasmataceae</taxon>
        <taxon>Metamycoplasma</taxon>
    </lineage>
</organism>
<feature type="binding site" evidence="1">
    <location>
        <position position="39"/>
    </location>
    <ligand>
        <name>S-adenosyl-L-methionine</name>
        <dbReference type="ChEBI" id="CHEBI:59789"/>
    </ligand>
</feature>
<feature type="binding site" evidence="1">
    <location>
        <position position="100"/>
    </location>
    <ligand>
        <name>S-adenosyl-L-methionine</name>
        <dbReference type="ChEBI" id="CHEBI:59789"/>
    </ligand>
</feature>
<proteinExistence type="inferred from homology"/>